<reference evidence="2 3" key="1">
    <citation type="journal article" date="2008" name="PLoS Genet.">
        <title>Genomic islands in the pathogenic filamentous fungus Aspergillus fumigatus.</title>
        <authorList>
            <person name="Fedorova N.D."/>
            <person name="Khaldi N."/>
            <person name="Joardar V.S."/>
            <person name="Maiti R."/>
            <person name="Amedeo P."/>
            <person name="Anderson M.J."/>
            <person name="Crabtree J."/>
            <person name="Silva J.C."/>
            <person name="Badger J.H."/>
            <person name="Albarraq A."/>
            <person name="Angiuoli S."/>
            <person name="Bussey H."/>
            <person name="Bowyer P."/>
            <person name="Cotty P.J."/>
            <person name="Dyer P.S."/>
            <person name="Egan A."/>
            <person name="Galens K."/>
            <person name="Fraser-Liggett C.M."/>
            <person name="Haas B.J."/>
            <person name="Inman J.M."/>
            <person name="Kent R."/>
            <person name="Lemieux S."/>
            <person name="Malavazi I."/>
            <person name="Orvis J."/>
            <person name="Roemer T."/>
            <person name="Ronning C.M."/>
            <person name="Sundaram J.P."/>
            <person name="Sutton G."/>
            <person name="Turner G."/>
            <person name="Venter J.C."/>
            <person name="White O.R."/>
            <person name="Whitty B.R."/>
            <person name="Youngman P."/>
            <person name="Wolfe K.H."/>
            <person name="Goldman G.H."/>
            <person name="Wortman J.R."/>
            <person name="Jiang B."/>
            <person name="Denning D.W."/>
            <person name="Nierman W.C."/>
        </authorList>
    </citation>
    <scope>NUCLEOTIDE SEQUENCE [LARGE SCALE GENOMIC DNA]</scope>
    <source>
        <strain evidence="3">ATCC 1007 / CBS 513.65 / DSM 816 / NCTC 3887 / NRRL 1</strain>
    </source>
</reference>
<accession>A1CN20</accession>
<dbReference type="OrthoDB" id="3868412at2759"/>
<dbReference type="eggNOG" id="ENOG502RPQP">
    <property type="taxonomic scope" value="Eukaryota"/>
</dbReference>
<evidence type="ECO:0000313" key="3">
    <source>
        <dbReference type="Proteomes" id="UP000006701"/>
    </source>
</evidence>
<dbReference type="AlphaFoldDB" id="A1CN20"/>
<sequence length="196" mass="21875">MVGCYEYTAWNSFYEEYLSLIQQLLYVSDLEQVAIYTSCKAKLRAAYKARRAPNISGLGVKGLNIDVLGIFLRNAMPIISISLDPSLTSTYDHRVWRTGLPVRSAVLKPHAGRLVVGWVTTSESRLFPSITANKESAVKLTAKQNMLALSFGFPLIISIFGVISPPVVIYLHILLEYHYPPESPQASKYPINPEIL</sequence>
<keyword evidence="1" id="KW-0812">Transmembrane</keyword>
<keyword evidence="1" id="KW-0472">Membrane</keyword>
<dbReference type="VEuPathDB" id="FungiDB:ACLA_099000"/>
<dbReference type="Proteomes" id="UP000006701">
    <property type="component" value="Unassembled WGS sequence"/>
</dbReference>
<proteinExistence type="predicted"/>
<dbReference type="KEGG" id="act:ACLA_099000"/>
<evidence type="ECO:0000256" key="1">
    <source>
        <dbReference type="SAM" id="Phobius"/>
    </source>
</evidence>
<evidence type="ECO:0000313" key="2">
    <source>
        <dbReference type="EMBL" id="EAW08957.1"/>
    </source>
</evidence>
<protein>
    <submittedName>
        <fullName evidence="2">Uncharacterized protein</fullName>
    </submittedName>
</protein>
<dbReference type="HOGENOM" id="CLU_1389906_0_0_1"/>
<dbReference type="EMBL" id="DS027058">
    <property type="protein sequence ID" value="EAW08957.1"/>
    <property type="molecule type" value="Genomic_DNA"/>
</dbReference>
<gene>
    <name evidence="2" type="ORF">ACLA_099000</name>
</gene>
<keyword evidence="1" id="KW-1133">Transmembrane helix</keyword>
<name>A1CN20_ASPCL</name>
<feature type="transmembrane region" description="Helical" evidence="1">
    <location>
        <begin position="147"/>
        <end position="173"/>
    </location>
</feature>
<organism evidence="2 3">
    <name type="scientific">Aspergillus clavatus (strain ATCC 1007 / CBS 513.65 / DSM 816 / NCTC 3887 / NRRL 1 / QM 1276 / 107)</name>
    <dbReference type="NCBI Taxonomy" id="344612"/>
    <lineage>
        <taxon>Eukaryota</taxon>
        <taxon>Fungi</taxon>
        <taxon>Dikarya</taxon>
        <taxon>Ascomycota</taxon>
        <taxon>Pezizomycotina</taxon>
        <taxon>Eurotiomycetes</taxon>
        <taxon>Eurotiomycetidae</taxon>
        <taxon>Eurotiales</taxon>
        <taxon>Aspergillaceae</taxon>
        <taxon>Aspergillus</taxon>
        <taxon>Aspergillus subgen. Fumigati</taxon>
    </lineage>
</organism>
<keyword evidence="3" id="KW-1185">Reference proteome</keyword>